<dbReference type="InterPro" id="IPR012677">
    <property type="entry name" value="Nucleotide-bd_a/b_plait_sf"/>
</dbReference>
<protein>
    <submittedName>
        <fullName evidence="12">Uncharacterized protein</fullName>
    </submittedName>
</protein>
<dbReference type="PROSITE" id="PS50103">
    <property type="entry name" value="ZF_C3H1"/>
    <property type="match status" value="2"/>
</dbReference>
<organism evidence="12 13">
    <name type="scientific">Brachionus calyciflorus</name>
    <dbReference type="NCBI Taxonomy" id="104777"/>
    <lineage>
        <taxon>Eukaryota</taxon>
        <taxon>Metazoa</taxon>
        <taxon>Spiralia</taxon>
        <taxon>Gnathifera</taxon>
        <taxon>Rotifera</taxon>
        <taxon>Eurotatoria</taxon>
        <taxon>Monogononta</taxon>
        <taxon>Pseudotrocha</taxon>
        <taxon>Ploima</taxon>
        <taxon>Brachionidae</taxon>
        <taxon>Brachionus</taxon>
    </lineage>
</organism>
<feature type="zinc finger region" description="C3H1-type" evidence="7">
    <location>
        <begin position="171"/>
        <end position="199"/>
    </location>
</feature>
<dbReference type="SMART" id="SM00361">
    <property type="entry name" value="RRM_1"/>
    <property type="match status" value="1"/>
</dbReference>
<dbReference type="EMBL" id="CAJNOC010005349">
    <property type="protein sequence ID" value="CAF1049930.1"/>
    <property type="molecule type" value="Genomic_DNA"/>
</dbReference>
<dbReference type="Pfam" id="PF00642">
    <property type="entry name" value="zf-CCCH"/>
    <property type="match status" value="1"/>
</dbReference>
<dbReference type="PRINTS" id="PR01848">
    <property type="entry name" value="U2AUXFACTOR"/>
</dbReference>
<dbReference type="InterPro" id="IPR000504">
    <property type="entry name" value="RRM_dom"/>
</dbReference>
<sequence length="436" mass="52848">MNEKEHKFKIDPEATIKHNDTEYNFKDLVNLFLKSYSTINHRIYRNVVKKIQRKYFRQQNALKIEQLETNFPRVESRPTDCVETQLEKERVQQEYENKLWLEREKLAQIEWKAKKEREDRILQKAKEKEKRLEDLSMAKKKQKIEDKFEDMAKISKQIITPVIDPGSYFDFNRWEKCNYFIKTGVCKYGNFCTKSHVIDANQSYTTLIFPGMYSNMLLGYELLKSDKDSDEALEYEESDIIEHYKLFYSDVLTKFKFYGKVIQFLVCSNYQVHLRGNVYVQFENENQARKAYEELNGRYYAGKKIFCYFSHVKNWKDAVCSRFQRNKCDKKYECNYMHVFDNPFDEFRIENLNNAPRRVIEKNEFYDKKLEFSNKWSSDDETDTSCKENWKSSERKSREKSKDTHKHKKYSSRKSKRSKSRSSRSRSHQKKTHRRH</sequence>
<keyword evidence="4 7" id="KW-0862">Zinc</keyword>
<evidence type="ECO:0000256" key="3">
    <source>
        <dbReference type="ARBA" id="ARBA00022771"/>
    </source>
</evidence>
<evidence type="ECO:0000256" key="6">
    <source>
        <dbReference type="PROSITE-ProRule" id="PRU00176"/>
    </source>
</evidence>
<dbReference type="GO" id="GO:0008270">
    <property type="term" value="F:zinc ion binding"/>
    <property type="evidence" value="ECO:0007669"/>
    <property type="project" value="UniProtKB-KW"/>
</dbReference>
<accession>A0A814KAE0</accession>
<dbReference type="InterPro" id="IPR035979">
    <property type="entry name" value="RBD_domain_sf"/>
</dbReference>
<dbReference type="GO" id="GO:0000398">
    <property type="term" value="P:mRNA splicing, via spliceosome"/>
    <property type="evidence" value="ECO:0007669"/>
    <property type="project" value="InterPro"/>
</dbReference>
<dbReference type="PANTHER" id="PTHR12620">
    <property type="entry name" value="U2 SNRNP AUXILIARY FACTOR, SMALL SUBUNIT"/>
    <property type="match status" value="1"/>
</dbReference>
<dbReference type="GO" id="GO:0003723">
    <property type="term" value="F:RNA binding"/>
    <property type="evidence" value="ECO:0007669"/>
    <property type="project" value="UniProtKB-UniRule"/>
</dbReference>
<feature type="compositionally biased region" description="Basic residues" evidence="9">
    <location>
        <begin position="403"/>
        <end position="436"/>
    </location>
</feature>
<keyword evidence="2" id="KW-0677">Repeat</keyword>
<evidence type="ECO:0000256" key="5">
    <source>
        <dbReference type="ARBA" id="ARBA00022884"/>
    </source>
</evidence>
<dbReference type="OrthoDB" id="75923at2759"/>
<feature type="compositionally biased region" description="Basic and acidic residues" evidence="9">
    <location>
        <begin position="384"/>
        <end position="402"/>
    </location>
</feature>
<feature type="domain" description="RRM" evidence="10">
    <location>
        <begin position="249"/>
        <end position="312"/>
    </location>
</feature>
<dbReference type="AlphaFoldDB" id="A0A814KAE0"/>
<evidence type="ECO:0000256" key="2">
    <source>
        <dbReference type="ARBA" id="ARBA00022737"/>
    </source>
</evidence>
<keyword evidence="13" id="KW-1185">Reference proteome</keyword>
<dbReference type="Gene3D" id="3.30.70.330">
    <property type="match status" value="1"/>
</dbReference>
<evidence type="ECO:0000259" key="10">
    <source>
        <dbReference type="PROSITE" id="PS50102"/>
    </source>
</evidence>
<dbReference type="InterPro" id="IPR009145">
    <property type="entry name" value="U2AF_small"/>
</dbReference>
<proteinExistence type="predicted"/>
<keyword evidence="5 6" id="KW-0694">RNA-binding</keyword>
<evidence type="ECO:0000256" key="4">
    <source>
        <dbReference type="ARBA" id="ARBA00022833"/>
    </source>
</evidence>
<dbReference type="SMART" id="SM00356">
    <property type="entry name" value="ZnF_C3H1"/>
    <property type="match status" value="2"/>
</dbReference>
<feature type="zinc finger region" description="C3H1-type" evidence="7">
    <location>
        <begin position="314"/>
        <end position="341"/>
    </location>
</feature>
<dbReference type="GO" id="GO:0089701">
    <property type="term" value="C:U2AF complex"/>
    <property type="evidence" value="ECO:0007669"/>
    <property type="project" value="InterPro"/>
</dbReference>
<evidence type="ECO:0000313" key="12">
    <source>
        <dbReference type="EMBL" id="CAF1049930.1"/>
    </source>
</evidence>
<dbReference type="InterPro" id="IPR003954">
    <property type="entry name" value="RRM_euk-type"/>
</dbReference>
<feature type="domain" description="C3H1-type" evidence="11">
    <location>
        <begin position="314"/>
        <end position="341"/>
    </location>
</feature>
<dbReference type="Proteomes" id="UP000663879">
    <property type="component" value="Unassembled WGS sequence"/>
</dbReference>
<dbReference type="Pfam" id="PF00076">
    <property type="entry name" value="RRM_1"/>
    <property type="match status" value="1"/>
</dbReference>
<evidence type="ECO:0000256" key="7">
    <source>
        <dbReference type="PROSITE-ProRule" id="PRU00723"/>
    </source>
</evidence>
<keyword evidence="3 7" id="KW-0863">Zinc-finger</keyword>
<reference evidence="12" key="1">
    <citation type="submission" date="2021-02" db="EMBL/GenBank/DDBJ databases">
        <authorList>
            <person name="Nowell W R."/>
        </authorList>
    </citation>
    <scope>NUCLEOTIDE SEQUENCE</scope>
    <source>
        <strain evidence="12">Ploen Becks lab</strain>
    </source>
</reference>
<dbReference type="PROSITE" id="PS50102">
    <property type="entry name" value="RRM"/>
    <property type="match status" value="1"/>
</dbReference>
<comment type="caution">
    <text evidence="12">The sequence shown here is derived from an EMBL/GenBank/DDBJ whole genome shotgun (WGS) entry which is preliminary data.</text>
</comment>
<evidence type="ECO:0000256" key="1">
    <source>
        <dbReference type="ARBA" id="ARBA00022723"/>
    </source>
</evidence>
<evidence type="ECO:0000259" key="11">
    <source>
        <dbReference type="PROSITE" id="PS50103"/>
    </source>
</evidence>
<dbReference type="SUPFAM" id="SSF54928">
    <property type="entry name" value="RNA-binding domain, RBD"/>
    <property type="match status" value="1"/>
</dbReference>
<feature type="coiled-coil region" evidence="8">
    <location>
        <begin position="115"/>
        <end position="145"/>
    </location>
</feature>
<evidence type="ECO:0000256" key="9">
    <source>
        <dbReference type="SAM" id="MobiDB-lite"/>
    </source>
</evidence>
<evidence type="ECO:0000256" key="8">
    <source>
        <dbReference type="SAM" id="Coils"/>
    </source>
</evidence>
<dbReference type="InterPro" id="IPR000571">
    <property type="entry name" value="Znf_CCCH"/>
</dbReference>
<gene>
    <name evidence="12" type="ORF">OXX778_LOCUS18775</name>
</gene>
<keyword evidence="1 7" id="KW-0479">Metal-binding</keyword>
<feature type="region of interest" description="Disordered" evidence="9">
    <location>
        <begin position="376"/>
        <end position="436"/>
    </location>
</feature>
<keyword evidence="8" id="KW-0175">Coiled coil</keyword>
<evidence type="ECO:0000313" key="13">
    <source>
        <dbReference type="Proteomes" id="UP000663879"/>
    </source>
</evidence>
<name>A0A814KAE0_9BILA</name>
<feature type="domain" description="C3H1-type" evidence="11">
    <location>
        <begin position="171"/>
        <end position="199"/>
    </location>
</feature>